<evidence type="ECO:0000259" key="2">
    <source>
        <dbReference type="Pfam" id="PF25213"/>
    </source>
</evidence>
<evidence type="ECO:0000313" key="3">
    <source>
        <dbReference type="EMBL" id="MFC6752055.1"/>
    </source>
</evidence>
<evidence type="ECO:0000313" key="4">
    <source>
        <dbReference type="Proteomes" id="UP001596442"/>
    </source>
</evidence>
<dbReference type="Pfam" id="PF25213">
    <property type="entry name" value="HVO_A0261_N"/>
    <property type="match status" value="1"/>
</dbReference>
<accession>A0ABD5S6K0</accession>
<protein>
    <submittedName>
        <fullName evidence="3">Uncharacterized protein</fullName>
    </submittedName>
</protein>
<proteinExistence type="predicted"/>
<evidence type="ECO:0000259" key="1">
    <source>
        <dbReference type="Pfam" id="PF08350"/>
    </source>
</evidence>
<reference evidence="3 4" key="1">
    <citation type="journal article" date="2019" name="Int. J. Syst. Evol. Microbiol.">
        <title>The Global Catalogue of Microorganisms (GCM) 10K type strain sequencing project: providing services to taxonomists for standard genome sequencing and annotation.</title>
        <authorList>
            <consortium name="The Broad Institute Genomics Platform"/>
            <consortium name="The Broad Institute Genome Sequencing Center for Infectious Disease"/>
            <person name="Wu L."/>
            <person name="Ma J."/>
        </authorList>
    </citation>
    <scope>NUCLEOTIDE SEQUENCE [LARGE SCALE GENOMIC DNA]</scope>
    <source>
        <strain evidence="3 4">CGMCC 1.3239</strain>
    </source>
</reference>
<sequence>MASSIGPIVDVVLKRRIVLEYICQCKPDKRTLVGNLSESRPTVDRAVRELEDHDLVKRVDGVCKPTYTGKTAYELCEEFRNSFQMLKETSTELSSLPLDAGLDKSIFLDGSVFHPPDCAPYETIQPMDKDIRNGEKIIAVTEVLIPHIDKILKQGADDNADITLFVSNDVLDVLLDKQPGSIIPHIESGDAIYRGIGVSHYSLFLIDDEILYTGIYSDTNHLSAVIRNTNQQVIQWAKEMVSGFKDEGTLLTA</sequence>
<dbReference type="Pfam" id="PF08350">
    <property type="entry name" value="FilR1_middle"/>
    <property type="match status" value="1"/>
</dbReference>
<dbReference type="InterPro" id="IPR013561">
    <property type="entry name" value="FilR1_middle_dom"/>
</dbReference>
<organism evidence="3 4">
    <name type="scientific">Halorubrum tibetense</name>
    <dbReference type="NCBI Taxonomy" id="175631"/>
    <lineage>
        <taxon>Archaea</taxon>
        <taxon>Methanobacteriati</taxon>
        <taxon>Methanobacteriota</taxon>
        <taxon>Stenosarchaea group</taxon>
        <taxon>Halobacteria</taxon>
        <taxon>Halobacteriales</taxon>
        <taxon>Haloferacaceae</taxon>
        <taxon>Halorubrum</taxon>
    </lineage>
</organism>
<gene>
    <name evidence="3" type="ORF">ACFQEU_01005</name>
</gene>
<dbReference type="AlphaFoldDB" id="A0ABD5S6K0"/>
<dbReference type="RefSeq" id="WP_379778338.1">
    <property type="nucleotide sequence ID" value="NZ_JBHSWW010000005.1"/>
</dbReference>
<dbReference type="Proteomes" id="UP001596442">
    <property type="component" value="Unassembled WGS sequence"/>
</dbReference>
<keyword evidence="4" id="KW-1185">Reference proteome</keyword>
<dbReference type="EMBL" id="JBHSWW010000005">
    <property type="protein sequence ID" value="MFC6752055.1"/>
    <property type="molecule type" value="Genomic_DNA"/>
</dbReference>
<dbReference type="InterPro" id="IPR057527">
    <property type="entry name" value="HVO_A0261-like_N"/>
</dbReference>
<name>A0ABD5S6K0_9EURY</name>
<comment type="caution">
    <text evidence="3">The sequence shown here is derived from an EMBL/GenBank/DDBJ whole genome shotgun (WGS) entry which is preliminary data.</text>
</comment>
<feature type="domain" description="Methanogenesis regulatory protein FilR1 middle" evidence="1">
    <location>
        <begin position="120"/>
        <end position="245"/>
    </location>
</feature>
<feature type="domain" description="HVO-A0261-like N-terminal" evidence="2">
    <location>
        <begin position="14"/>
        <end position="82"/>
    </location>
</feature>